<reference evidence="1 2" key="1">
    <citation type="journal article" date="2016" name="Nat. Commun.">
        <title>Ectomycorrhizal ecology is imprinted in the genome of the dominant symbiotic fungus Cenococcum geophilum.</title>
        <authorList>
            <consortium name="DOE Joint Genome Institute"/>
            <person name="Peter M."/>
            <person name="Kohler A."/>
            <person name="Ohm R.A."/>
            <person name="Kuo A."/>
            <person name="Krutzmann J."/>
            <person name="Morin E."/>
            <person name="Arend M."/>
            <person name="Barry K.W."/>
            <person name="Binder M."/>
            <person name="Choi C."/>
            <person name="Clum A."/>
            <person name="Copeland A."/>
            <person name="Grisel N."/>
            <person name="Haridas S."/>
            <person name="Kipfer T."/>
            <person name="LaButti K."/>
            <person name="Lindquist E."/>
            <person name="Lipzen A."/>
            <person name="Maire R."/>
            <person name="Meier B."/>
            <person name="Mihaltcheva S."/>
            <person name="Molinier V."/>
            <person name="Murat C."/>
            <person name="Poggeler S."/>
            <person name="Quandt C.A."/>
            <person name="Sperisen C."/>
            <person name="Tritt A."/>
            <person name="Tisserant E."/>
            <person name="Crous P.W."/>
            <person name="Henrissat B."/>
            <person name="Nehls U."/>
            <person name="Egli S."/>
            <person name="Spatafora J.W."/>
            <person name="Grigoriev I.V."/>
            <person name="Martin F.M."/>
        </authorList>
    </citation>
    <scope>NUCLEOTIDE SEQUENCE [LARGE SCALE GENOMIC DNA]</scope>
    <source>
        <strain evidence="1 2">CBS 459.81</strain>
    </source>
</reference>
<gene>
    <name evidence="1" type="ORF">K432DRAFT_408228</name>
</gene>
<dbReference type="Proteomes" id="UP000250266">
    <property type="component" value="Unassembled WGS sequence"/>
</dbReference>
<evidence type="ECO:0000313" key="1">
    <source>
        <dbReference type="EMBL" id="OCK76368.1"/>
    </source>
</evidence>
<name>A0A8E2JBI5_9PEZI</name>
<sequence>MKSEANPKHLDEALLFLGHPPRYIYDFDNCKGFPGEMRDETVDRVNALPNVEMVLNDTFVQIADYVAQNNAAWGLSRISHIDTGHDTYIFDGSSGADTCVHVIDSDILIEHL</sequence>
<dbReference type="EMBL" id="KV745217">
    <property type="protein sequence ID" value="OCK76368.1"/>
    <property type="molecule type" value="Genomic_DNA"/>
</dbReference>
<protein>
    <submittedName>
        <fullName evidence="1">Uncharacterized protein</fullName>
    </submittedName>
</protein>
<accession>A0A8E2JBI5</accession>
<dbReference type="OrthoDB" id="206201at2759"/>
<keyword evidence="2" id="KW-1185">Reference proteome</keyword>
<proteinExistence type="predicted"/>
<dbReference type="AlphaFoldDB" id="A0A8E2JBI5"/>
<organism evidence="1 2">
    <name type="scientific">Lepidopterella palustris CBS 459.81</name>
    <dbReference type="NCBI Taxonomy" id="1314670"/>
    <lineage>
        <taxon>Eukaryota</taxon>
        <taxon>Fungi</taxon>
        <taxon>Dikarya</taxon>
        <taxon>Ascomycota</taxon>
        <taxon>Pezizomycotina</taxon>
        <taxon>Dothideomycetes</taxon>
        <taxon>Pleosporomycetidae</taxon>
        <taxon>Mytilinidiales</taxon>
        <taxon>Argynnaceae</taxon>
        <taxon>Lepidopterella</taxon>
    </lineage>
</organism>
<evidence type="ECO:0000313" key="2">
    <source>
        <dbReference type="Proteomes" id="UP000250266"/>
    </source>
</evidence>